<feature type="transmembrane region" description="Helical" evidence="1">
    <location>
        <begin position="78"/>
        <end position="96"/>
    </location>
</feature>
<keyword evidence="1" id="KW-1133">Transmembrane helix</keyword>
<dbReference type="EMBL" id="JAUCGM010000586">
    <property type="protein sequence ID" value="MDM8563343.1"/>
    <property type="molecule type" value="Genomic_DNA"/>
</dbReference>
<accession>A0ABT7VUW4</accession>
<organism evidence="2 3">
    <name type="scientific">Candidatus Marithioploca araucensis</name>
    <dbReference type="NCBI Taxonomy" id="70273"/>
    <lineage>
        <taxon>Bacteria</taxon>
        <taxon>Pseudomonadati</taxon>
        <taxon>Pseudomonadota</taxon>
        <taxon>Gammaproteobacteria</taxon>
        <taxon>Thiotrichales</taxon>
        <taxon>Thiotrichaceae</taxon>
        <taxon>Candidatus Marithioploca</taxon>
    </lineage>
</organism>
<keyword evidence="1" id="KW-0472">Membrane</keyword>
<gene>
    <name evidence="2" type="ORF">QUF54_08315</name>
</gene>
<evidence type="ECO:0000256" key="1">
    <source>
        <dbReference type="SAM" id="Phobius"/>
    </source>
</evidence>
<comment type="caution">
    <text evidence="2">The sequence shown here is derived from an EMBL/GenBank/DDBJ whole genome shotgun (WGS) entry which is preliminary data.</text>
</comment>
<name>A0ABT7VUW4_9GAMM</name>
<protein>
    <submittedName>
        <fullName evidence="2">Uncharacterized protein</fullName>
    </submittedName>
</protein>
<dbReference type="Proteomes" id="UP001171945">
    <property type="component" value="Unassembled WGS sequence"/>
</dbReference>
<evidence type="ECO:0000313" key="3">
    <source>
        <dbReference type="Proteomes" id="UP001171945"/>
    </source>
</evidence>
<proteinExistence type="predicted"/>
<feature type="transmembrane region" description="Helical" evidence="1">
    <location>
        <begin position="102"/>
        <end position="123"/>
    </location>
</feature>
<evidence type="ECO:0000313" key="2">
    <source>
        <dbReference type="EMBL" id="MDM8563343.1"/>
    </source>
</evidence>
<sequence length="132" mass="15197">MGRFESLPIKLNHSIMEIPVAGYLGEKGLTLQLMVEGKQKPIIITPPKLARESWISCYVRTPDKPFKLIAIDNRQREWFAFAMPRGVGTLSFWAMWMLKQGHLLFFIGLLLPCLLLCGNDFYIQKRNIAFPD</sequence>
<reference evidence="2" key="1">
    <citation type="submission" date="2023-06" db="EMBL/GenBank/DDBJ databases">
        <title>Uncultivated large filamentous bacteria from sulfidic sediments reveal new species and different genomic features in energy metabolism and defense.</title>
        <authorList>
            <person name="Fonseca A."/>
        </authorList>
    </citation>
    <scope>NUCLEOTIDE SEQUENCE</scope>
    <source>
        <strain evidence="2">HSG4</strain>
    </source>
</reference>
<keyword evidence="3" id="KW-1185">Reference proteome</keyword>
<keyword evidence="1" id="KW-0812">Transmembrane</keyword>